<keyword evidence="4" id="KW-1185">Reference proteome</keyword>
<evidence type="ECO:0000313" key="4">
    <source>
        <dbReference type="Proteomes" id="UP000007879"/>
    </source>
</evidence>
<organism evidence="3 4">
    <name type="scientific">Amphimedon queenslandica</name>
    <name type="common">Sponge</name>
    <dbReference type="NCBI Taxonomy" id="400682"/>
    <lineage>
        <taxon>Eukaryota</taxon>
        <taxon>Metazoa</taxon>
        <taxon>Porifera</taxon>
        <taxon>Demospongiae</taxon>
        <taxon>Heteroscleromorpha</taxon>
        <taxon>Haplosclerida</taxon>
        <taxon>Niphatidae</taxon>
        <taxon>Amphimedon</taxon>
    </lineage>
</organism>
<dbReference type="EnsemblMetazoa" id="XM_020002782.1">
    <property type="protein sequence ID" value="XP_019858341.1"/>
    <property type="gene ID" value="LOC109586578"/>
</dbReference>
<evidence type="ECO:0000259" key="2">
    <source>
        <dbReference type="PROSITE" id="PS50017"/>
    </source>
</evidence>
<dbReference type="InterPro" id="IPR000488">
    <property type="entry name" value="Death_dom"/>
</dbReference>
<evidence type="ECO:0000256" key="1">
    <source>
        <dbReference type="SAM" id="Phobius"/>
    </source>
</evidence>
<dbReference type="SUPFAM" id="SSF47986">
    <property type="entry name" value="DEATH domain"/>
    <property type="match status" value="1"/>
</dbReference>
<proteinExistence type="predicted"/>
<keyword evidence="1" id="KW-1133">Transmembrane helix</keyword>
<feature type="transmembrane region" description="Helical" evidence="1">
    <location>
        <begin position="42"/>
        <end position="61"/>
    </location>
</feature>
<dbReference type="InterPro" id="IPR011029">
    <property type="entry name" value="DEATH-like_dom_sf"/>
</dbReference>
<dbReference type="Pfam" id="PF00531">
    <property type="entry name" value="Death"/>
    <property type="match status" value="1"/>
</dbReference>
<dbReference type="Gene3D" id="1.10.533.10">
    <property type="entry name" value="Death Domain, Fas"/>
    <property type="match status" value="1"/>
</dbReference>
<dbReference type="PROSITE" id="PS50017">
    <property type="entry name" value="DEATH_DOMAIN"/>
    <property type="match status" value="1"/>
</dbReference>
<dbReference type="GO" id="GO:0007165">
    <property type="term" value="P:signal transduction"/>
    <property type="evidence" value="ECO:0007669"/>
    <property type="project" value="InterPro"/>
</dbReference>
<feature type="domain" description="Death" evidence="2">
    <location>
        <begin position="121"/>
        <end position="195"/>
    </location>
</feature>
<sequence>MFHEVEVFEYHETFSSSIDSCIINKDASWCRSPLKKAMQQNGWIILALCFAAAAVVLMICLPSYQQMKGKEGEPTNHVHVYPEDVKPPQVPLPTTTSKPLDISDLSYIISKLKECKFDPGQWEDLCLDIGLYEVTISTIRSDRNTANDCLRSCLVKWLNRVEDVDKKGGATWESLENGLINIGQKPVAEKLRERRKNRNK</sequence>
<dbReference type="KEGG" id="aqu:109586578"/>
<evidence type="ECO:0000313" key="3">
    <source>
        <dbReference type="EnsemblMetazoa" id="XP_019858341.1"/>
    </source>
</evidence>
<protein>
    <recommendedName>
        <fullName evidence="2">Death domain-containing protein</fullName>
    </recommendedName>
</protein>
<dbReference type="GeneID" id="109586578"/>
<name>A0AAN0JNF4_AMPQE</name>
<accession>A0AAN0JNF4</accession>
<dbReference type="CDD" id="cd01670">
    <property type="entry name" value="Death"/>
    <property type="match status" value="1"/>
</dbReference>
<keyword evidence="1" id="KW-0812">Transmembrane</keyword>
<reference evidence="4" key="1">
    <citation type="journal article" date="2010" name="Nature">
        <title>The Amphimedon queenslandica genome and the evolution of animal complexity.</title>
        <authorList>
            <person name="Srivastava M."/>
            <person name="Simakov O."/>
            <person name="Chapman J."/>
            <person name="Fahey B."/>
            <person name="Gauthier M.E."/>
            <person name="Mitros T."/>
            <person name="Richards G.S."/>
            <person name="Conaco C."/>
            <person name="Dacre M."/>
            <person name="Hellsten U."/>
            <person name="Larroux C."/>
            <person name="Putnam N.H."/>
            <person name="Stanke M."/>
            <person name="Adamska M."/>
            <person name="Darling A."/>
            <person name="Degnan S.M."/>
            <person name="Oakley T.H."/>
            <person name="Plachetzki D.C."/>
            <person name="Zhai Y."/>
            <person name="Adamski M."/>
            <person name="Calcino A."/>
            <person name="Cummins S.F."/>
            <person name="Goodstein D.M."/>
            <person name="Harris C."/>
            <person name="Jackson D.J."/>
            <person name="Leys S.P."/>
            <person name="Shu S."/>
            <person name="Woodcroft B.J."/>
            <person name="Vervoort M."/>
            <person name="Kosik K.S."/>
            <person name="Manning G."/>
            <person name="Degnan B.M."/>
            <person name="Rokhsar D.S."/>
        </authorList>
    </citation>
    <scope>NUCLEOTIDE SEQUENCE [LARGE SCALE GENOMIC DNA]</scope>
</reference>
<dbReference type="Proteomes" id="UP000007879">
    <property type="component" value="Unassembled WGS sequence"/>
</dbReference>
<dbReference type="RefSeq" id="XP_019858341.1">
    <property type="nucleotide sequence ID" value="XM_020002782.1"/>
</dbReference>
<keyword evidence="1" id="KW-0472">Membrane</keyword>
<reference evidence="3" key="2">
    <citation type="submission" date="2024-06" db="UniProtKB">
        <authorList>
            <consortium name="EnsemblMetazoa"/>
        </authorList>
    </citation>
    <scope>IDENTIFICATION</scope>
</reference>
<dbReference type="AlphaFoldDB" id="A0AAN0JNF4"/>